<evidence type="ECO:0000313" key="2">
    <source>
        <dbReference type="EMBL" id="TXF86002.1"/>
    </source>
</evidence>
<accession>A0A5C7F5S0</accession>
<dbReference type="Proteomes" id="UP000321907">
    <property type="component" value="Unassembled WGS sequence"/>
</dbReference>
<keyword evidence="1" id="KW-0472">Membrane</keyword>
<protein>
    <submittedName>
        <fullName evidence="2">Uncharacterized protein</fullName>
    </submittedName>
</protein>
<dbReference type="EMBL" id="VOXD01000042">
    <property type="protein sequence ID" value="TXF86002.1"/>
    <property type="molecule type" value="Genomic_DNA"/>
</dbReference>
<keyword evidence="1" id="KW-1133">Transmembrane helix</keyword>
<gene>
    <name evidence="2" type="ORF">FUA23_19900</name>
</gene>
<dbReference type="AlphaFoldDB" id="A0A5C7F5S0"/>
<reference evidence="2 3" key="1">
    <citation type="submission" date="2019-08" db="EMBL/GenBank/DDBJ databases">
        <title>Lewinella sp. strain SSH13 Genome sequencing and assembly.</title>
        <authorList>
            <person name="Kim I."/>
        </authorList>
    </citation>
    <scope>NUCLEOTIDE SEQUENCE [LARGE SCALE GENOMIC DNA]</scope>
    <source>
        <strain evidence="2 3">SSH13</strain>
    </source>
</reference>
<evidence type="ECO:0000313" key="3">
    <source>
        <dbReference type="Proteomes" id="UP000321907"/>
    </source>
</evidence>
<sequence length="149" mass="16462">MMERIRLLLAKAPPHVTGRVIGDHIILDITGDEVHFWSPQLNFRVEENEEADGPTVIAGLIGPRPSVWTLFMFIYFSVGIGGFFITSYGISRYMMGESSLAVWGLPIAALFMLTAYQAGKFGEKLGAEQVDMLKHFVRQAVGTDMVPVG</sequence>
<dbReference type="OrthoDB" id="1451346at2"/>
<keyword evidence="3" id="KW-1185">Reference proteome</keyword>
<proteinExistence type="predicted"/>
<organism evidence="2 3">
    <name type="scientific">Neolewinella aurantiaca</name>
    <dbReference type="NCBI Taxonomy" id="2602767"/>
    <lineage>
        <taxon>Bacteria</taxon>
        <taxon>Pseudomonadati</taxon>
        <taxon>Bacteroidota</taxon>
        <taxon>Saprospiria</taxon>
        <taxon>Saprospirales</taxon>
        <taxon>Lewinellaceae</taxon>
        <taxon>Neolewinella</taxon>
    </lineage>
</organism>
<name>A0A5C7F5S0_9BACT</name>
<evidence type="ECO:0000256" key="1">
    <source>
        <dbReference type="SAM" id="Phobius"/>
    </source>
</evidence>
<comment type="caution">
    <text evidence="2">The sequence shown here is derived from an EMBL/GenBank/DDBJ whole genome shotgun (WGS) entry which is preliminary data.</text>
</comment>
<feature type="transmembrane region" description="Helical" evidence="1">
    <location>
        <begin position="100"/>
        <end position="119"/>
    </location>
</feature>
<keyword evidence="1" id="KW-0812">Transmembrane</keyword>
<feature type="transmembrane region" description="Helical" evidence="1">
    <location>
        <begin position="67"/>
        <end position="88"/>
    </location>
</feature>